<name>A0A3B9GTK9_9PROT</name>
<evidence type="ECO:0000256" key="5">
    <source>
        <dbReference type="SAM" id="Phobius"/>
    </source>
</evidence>
<gene>
    <name evidence="6" type="ORF">DCG58_00505</name>
</gene>
<evidence type="ECO:0000256" key="1">
    <source>
        <dbReference type="ARBA" id="ARBA00004141"/>
    </source>
</evidence>
<dbReference type="GO" id="GO:0009977">
    <property type="term" value="F:proton motive force dependent protein transmembrane transporter activity"/>
    <property type="evidence" value="ECO:0007669"/>
    <property type="project" value="TreeGrafter"/>
</dbReference>
<evidence type="ECO:0000313" key="7">
    <source>
        <dbReference type="Proteomes" id="UP000259610"/>
    </source>
</evidence>
<dbReference type="EMBL" id="DMAN01000009">
    <property type="protein sequence ID" value="HAE25616.1"/>
    <property type="molecule type" value="Genomic_DNA"/>
</dbReference>
<dbReference type="AlphaFoldDB" id="A0A3B9GTK9"/>
<dbReference type="Pfam" id="PF00902">
    <property type="entry name" value="TatC"/>
    <property type="match status" value="1"/>
</dbReference>
<comment type="subcellular location">
    <subcellularLocation>
        <location evidence="1">Membrane</location>
        <topology evidence="1">Multi-pass membrane protein</topology>
    </subcellularLocation>
</comment>
<dbReference type="InterPro" id="IPR019820">
    <property type="entry name" value="Sec-indep_translocase_CS"/>
</dbReference>
<evidence type="ECO:0000256" key="3">
    <source>
        <dbReference type="ARBA" id="ARBA00022989"/>
    </source>
</evidence>
<dbReference type="InterPro" id="IPR002033">
    <property type="entry name" value="TatC"/>
</dbReference>
<evidence type="ECO:0000256" key="2">
    <source>
        <dbReference type="ARBA" id="ARBA00022692"/>
    </source>
</evidence>
<dbReference type="GO" id="GO:0043953">
    <property type="term" value="P:protein transport by the Tat complex"/>
    <property type="evidence" value="ECO:0007669"/>
    <property type="project" value="TreeGrafter"/>
</dbReference>
<dbReference type="PANTHER" id="PTHR30371">
    <property type="entry name" value="SEC-INDEPENDENT PROTEIN TRANSLOCASE PROTEIN TATC"/>
    <property type="match status" value="1"/>
</dbReference>
<dbReference type="PROSITE" id="PS01218">
    <property type="entry name" value="TATC"/>
    <property type="match status" value="1"/>
</dbReference>
<organism evidence="6 7">
    <name type="scientific">Hyphomonas adhaerens</name>
    <dbReference type="NCBI Taxonomy" id="81029"/>
    <lineage>
        <taxon>Bacteria</taxon>
        <taxon>Pseudomonadati</taxon>
        <taxon>Pseudomonadota</taxon>
        <taxon>Alphaproteobacteria</taxon>
        <taxon>Hyphomonadales</taxon>
        <taxon>Hyphomonadaceae</taxon>
        <taxon>Hyphomonas</taxon>
    </lineage>
</organism>
<dbReference type="GO" id="GO:0033281">
    <property type="term" value="C:TAT protein transport complex"/>
    <property type="evidence" value="ECO:0007669"/>
    <property type="project" value="TreeGrafter"/>
</dbReference>
<reference evidence="6 7" key="1">
    <citation type="journal article" date="2018" name="Nat. Biotechnol.">
        <title>A standardized bacterial taxonomy based on genome phylogeny substantially revises the tree of life.</title>
        <authorList>
            <person name="Parks D.H."/>
            <person name="Chuvochina M."/>
            <person name="Waite D.W."/>
            <person name="Rinke C."/>
            <person name="Skarshewski A."/>
            <person name="Chaumeil P.A."/>
            <person name="Hugenholtz P."/>
        </authorList>
    </citation>
    <scope>NUCLEOTIDE SEQUENCE [LARGE SCALE GENOMIC DNA]</scope>
    <source>
        <strain evidence="6">UBA8733</strain>
    </source>
</reference>
<evidence type="ECO:0000313" key="6">
    <source>
        <dbReference type="EMBL" id="HAE25616.1"/>
    </source>
</evidence>
<keyword evidence="4 5" id="KW-0472">Membrane</keyword>
<evidence type="ECO:0000256" key="4">
    <source>
        <dbReference type="ARBA" id="ARBA00023136"/>
    </source>
</evidence>
<keyword evidence="2 5" id="KW-0812">Transmembrane</keyword>
<feature type="transmembrane region" description="Helical" evidence="5">
    <location>
        <begin position="51"/>
        <end position="75"/>
    </location>
</feature>
<dbReference type="PANTHER" id="PTHR30371:SF0">
    <property type="entry name" value="SEC-INDEPENDENT PROTEIN TRANSLOCASE PROTEIN TATC, CHLOROPLASTIC-RELATED"/>
    <property type="match status" value="1"/>
</dbReference>
<feature type="transmembrane region" description="Helical" evidence="5">
    <location>
        <begin position="109"/>
        <end position="130"/>
    </location>
</feature>
<sequence length="147" mass="15831">PYLVLAPILFSTGAAFVYYVMLPMLARFTVGMELTDSEVANITMLPRVADYLSLVMALMLAFGISFQLPLVLTLLGKIGVVSSEGLSKGRKFAVVGILGFSALFTPPDMISQILLAAPVLLLYEIGILSVKMIEKKEAEREATSAAE</sequence>
<keyword evidence="3 5" id="KW-1133">Transmembrane helix</keyword>
<comment type="caution">
    <text evidence="6">The sequence shown here is derived from an EMBL/GenBank/DDBJ whole genome shotgun (WGS) entry which is preliminary data.</text>
</comment>
<proteinExistence type="predicted"/>
<dbReference type="GO" id="GO:0065002">
    <property type="term" value="P:intracellular protein transmembrane transport"/>
    <property type="evidence" value="ECO:0007669"/>
    <property type="project" value="TreeGrafter"/>
</dbReference>
<accession>A0A3B9GTK9</accession>
<feature type="non-terminal residue" evidence="6">
    <location>
        <position position="1"/>
    </location>
</feature>
<protein>
    <submittedName>
        <fullName evidence="6">Twin-arginine translocase subunit TatC</fullName>
    </submittedName>
</protein>
<dbReference type="Proteomes" id="UP000259610">
    <property type="component" value="Unassembled WGS sequence"/>
</dbReference>
<feature type="transmembrane region" description="Helical" evidence="5">
    <location>
        <begin position="6"/>
        <end position="30"/>
    </location>
</feature>